<organism evidence="1 2">
    <name type="scientific">Streptomyces spectabilis</name>
    <dbReference type="NCBI Taxonomy" id="68270"/>
    <lineage>
        <taxon>Bacteria</taxon>
        <taxon>Bacillati</taxon>
        <taxon>Actinomycetota</taxon>
        <taxon>Actinomycetes</taxon>
        <taxon>Kitasatosporales</taxon>
        <taxon>Streptomycetaceae</taxon>
        <taxon>Streptomyces</taxon>
    </lineage>
</organism>
<protein>
    <submittedName>
        <fullName evidence="1">Uncharacterized protein</fullName>
    </submittedName>
</protein>
<evidence type="ECO:0000313" key="2">
    <source>
        <dbReference type="Proteomes" id="UP000316806"/>
    </source>
</evidence>
<dbReference type="RefSeq" id="WP_144004309.1">
    <property type="nucleotide sequence ID" value="NZ_CP040916.1"/>
</dbReference>
<evidence type="ECO:0000313" key="1">
    <source>
        <dbReference type="EMBL" id="QDQ12457.1"/>
    </source>
</evidence>
<proteinExistence type="predicted"/>
<sequence>MAKRGVVTDYGGEELYRGDLVNYGSRQGNRVRVADGIIDRVTTRLVDGRLRPMLRVQPTGTESGFAKRRSLRKEWITTEHVRLLIPNVTGERDK</sequence>
<accession>A0A516R9X0</accession>
<dbReference type="Proteomes" id="UP000316806">
    <property type="component" value="Chromosome"/>
</dbReference>
<name>A0A516R9X0_STRST</name>
<dbReference type="AlphaFoldDB" id="A0A516R9X0"/>
<gene>
    <name evidence="1" type="ORF">FH965_19410</name>
</gene>
<reference evidence="1 2" key="1">
    <citation type="journal article" date="2019" name="J. Ind. Microbiol. Biotechnol.">
        <title>The complete genomic sequence of Streptomyces spectabilis NRRL-2792 and identification of secondary metabolite biosynthetic gene clusters.</title>
        <authorList>
            <person name="Sinha A."/>
            <person name="Phillips-Salemka S."/>
            <person name="Niraula T.A."/>
            <person name="Short K.A."/>
            <person name="Niraula N.P."/>
        </authorList>
    </citation>
    <scope>NUCLEOTIDE SEQUENCE [LARGE SCALE GENOMIC DNA]</scope>
    <source>
        <strain evidence="1 2">NRRL 2792</strain>
    </source>
</reference>
<dbReference type="EMBL" id="CP040916">
    <property type="protein sequence ID" value="QDQ12457.1"/>
    <property type="molecule type" value="Genomic_DNA"/>
</dbReference>